<name>A0A0K2QW32_MARPO</name>
<dbReference type="InterPro" id="IPR001810">
    <property type="entry name" value="F-box_dom"/>
</dbReference>
<dbReference type="PANTHER" id="PTHR16134:SF148">
    <property type="entry name" value="S-PHASE KINASE-ASSOCIATED PROTEIN 2, ISOFORM A"/>
    <property type="match status" value="1"/>
</dbReference>
<evidence type="ECO:0000256" key="1">
    <source>
        <dbReference type="ARBA" id="ARBA00023294"/>
    </source>
</evidence>
<dbReference type="Pfam" id="PF13516">
    <property type="entry name" value="LRR_6"/>
    <property type="match status" value="2"/>
</dbReference>
<dbReference type="SUPFAM" id="SSF81383">
    <property type="entry name" value="F-box domain"/>
    <property type="match status" value="1"/>
</dbReference>
<evidence type="ECO:0000259" key="2">
    <source>
        <dbReference type="SMART" id="SM00256"/>
    </source>
</evidence>
<dbReference type="GO" id="GO:0019005">
    <property type="term" value="C:SCF ubiquitin ligase complex"/>
    <property type="evidence" value="ECO:0000318"/>
    <property type="project" value="GO_Central"/>
</dbReference>
<feature type="domain" description="F-box" evidence="2">
    <location>
        <begin position="5"/>
        <end position="46"/>
    </location>
</feature>
<proteinExistence type="predicted"/>
<keyword evidence="5" id="KW-1185">Reference proteome</keyword>
<dbReference type="OrthoDB" id="423607at2759"/>
<evidence type="ECO:0000313" key="3">
    <source>
        <dbReference type="EMBL" id="BAS06562.1"/>
    </source>
</evidence>
<dbReference type="InterPro" id="IPR055411">
    <property type="entry name" value="LRR_FXL15/At3g58940/PEG3-like"/>
</dbReference>
<dbReference type="FunFam" id="1.20.1280.50:FF:000006">
    <property type="entry name" value="Transport inhibitor response 1"/>
    <property type="match status" value="1"/>
</dbReference>
<dbReference type="SUPFAM" id="SSF52047">
    <property type="entry name" value="RNI-like"/>
    <property type="match status" value="1"/>
</dbReference>
<dbReference type="InterPro" id="IPR001611">
    <property type="entry name" value="Leu-rich_rpt"/>
</dbReference>
<dbReference type="SMART" id="SM00256">
    <property type="entry name" value="FBOX"/>
    <property type="match status" value="1"/>
</dbReference>
<dbReference type="Gene3D" id="3.80.10.10">
    <property type="entry name" value="Ribonuclease Inhibitor"/>
    <property type="match status" value="1"/>
</dbReference>
<dbReference type="Pfam" id="PF18511">
    <property type="entry name" value="F-box_5"/>
    <property type="match status" value="1"/>
</dbReference>
<organism evidence="3">
    <name type="scientific">Marchantia polymorpha</name>
    <name type="common">Common liverwort</name>
    <name type="synonym">Marchantia aquatica</name>
    <dbReference type="NCBI Taxonomy" id="3197"/>
    <lineage>
        <taxon>Eukaryota</taxon>
        <taxon>Viridiplantae</taxon>
        <taxon>Streptophyta</taxon>
        <taxon>Embryophyta</taxon>
        <taxon>Marchantiophyta</taxon>
        <taxon>Marchantiopsida</taxon>
        <taxon>Marchantiidae</taxon>
        <taxon>Marchantiales</taxon>
        <taxon>Marchantiaceae</taxon>
        <taxon>Marchantia</taxon>
    </lineage>
</organism>
<dbReference type="SUPFAM" id="SSF52058">
    <property type="entry name" value="L domain-like"/>
    <property type="match status" value="1"/>
</dbReference>
<dbReference type="SMART" id="SM00367">
    <property type="entry name" value="LRR_CC"/>
    <property type="match status" value="7"/>
</dbReference>
<dbReference type="GO" id="GO:0031146">
    <property type="term" value="P:SCF-dependent proteasomal ubiquitin-dependent protein catabolic process"/>
    <property type="evidence" value="ECO:0000318"/>
    <property type="project" value="GO_Central"/>
</dbReference>
<dbReference type="Pfam" id="PF18791">
    <property type="entry name" value="Transp_inhibit"/>
    <property type="match status" value="1"/>
</dbReference>
<evidence type="ECO:0000313" key="5">
    <source>
        <dbReference type="Proteomes" id="UP000244005"/>
    </source>
</evidence>
<protein>
    <submittedName>
        <fullName evidence="3">Transport inhibitor response 1</fullName>
    </submittedName>
</protein>
<reference evidence="4" key="3">
    <citation type="submission" date="2017-12" db="EMBL/GenBank/DDBJ databases">
        <title>WGS assembly of Marchantia polymorpha.</title>
        <authorList>
            <person name="Bowman J.L."/>
            <person name="Kohchi T."/>
            <person name="Yamato K.T."/>
            <person name="Jenkins J."/>
            <person name="Shu S."/>
            <person name="Ishizaki K."/>
            <person name="Yamaoka S."/>
            <person name="Nishihama R."/>
            <person name="Nakamura Y."/>
            <person name="Berger F."/>
            <person name="Adam C."/>
            <person name="Aki S.S."/>
            <person name="Althoff F."/>
            <person name="Araki T."/>
            <person name="Arteaga-Vazquez M.A."/>
            <person name="Balasubrmanian S."/>
            <person name="Bauer D."/>
            <person name="Boehm C.R."/>
            <person name="Briginshaw L."/>
            <person name="Caballero-Perez J."/>
            <person name="Catarino B."/>
            <person name="Chen F."/>
            <person name="Chiyoda S."/>
            <person name="Chovatia M."/>
            <person name="Davies K.M."/>
            <person name="Delmans M."/>
            <person name="Demura T."/>
            <person name="Dierschke T."/>
            <person name="Dolan L."/>
            <person name="Dorantes-Acosta A.E."/>
            <person name="Eklund D.M."/>
            <person name="Florent S.N."/>
            <person name="Flores-Sandoval E."/>
            <person name="Fujiyama A."/>
            <person name="Fukuzawa H."/>
            <person name="Galik B."/>
            <person name="Grimanelli D."/>
            <person name="Grimwood J."/>
            <person name="Grossniklaus U."/>
            <person name="Hamada T."/>
            <person name="Haseloff J."/>
            <person name="Hetherington A.J."/>
            <person name="Higo A."/>
            <person name="Hirakawa Y."/>
            <person name="Hundley H.N."/>
            <person name="Ikeda Y."/>
            <person name="Inoue K."/>
            <person name="Inoue S."/>
            <person name="Ishida S."/>
            <person name="Jia Q."/>
            <person name="Kakita M."/>
            <person name="Kanazawa T."/>
            <person name="Kawai Y."/>
            <person name="Kawashima T."/>
            <person name="Kennedy M."/>
            <person name="Kinose K."/>
            <person name="Kinoshita T."/>
            <person name="Kohara Y."/>
            <person name="Koide E."/>
            <person name="Komatsu K."/>
            <person name="Kopischke S."/>
            <person name="Kubo M."/>
            <person name="Kyozuka J."/>
            <person name="Lagercrantz U."/>
            <person name="Lin S.S."/>
            <person name="Lindquist E."/>
            <person name="Lipzen A.M."/>
            <person name="Lu C."/>
            <person name="Luna E.D."/>
            <person name="Martienssen R.A."/>
            <person name="Minamino N."/>
            <person name="Mizutani M."/>
            <person name="Mizutani M."/>
            <person name="Mochizuki N."/>
            <person name="Monte I."/>
            <person name="Mosher R."/>
            <person name="Nagasaki H."/>
            <person name="Nakagami H."/>
            <person name="Naramoto S."/>
            <person name="Nishitani K."/>
            <person name="Ohtani M."/>
            <person name="Okamoto T."/>
            <person name="Okumura M."/>
            <person name="Phillips J."/>
            <person name="Pollak B."/>
            <person name="Reinders A."/>
            <person name="Roevekamp M."/>
            <person name="Sano R."/>
            <person name="Sawa S."/>
            <person name="Schmid M.W."/>
            <person name="Shirakawa M."/>
            <person name="Solano R."/>
            <person name="Spunde A."/>
            <person name="Suetsugu N."/>
            <person name="Sugano S."/>
            <person name="Sugiyama A."/>
            <person name="Sun R."/>
            <person name="Suzuki Y."/>
            <person name="Takenaka M."/>
            <person name="Takezawa D."/>
            <person name="Tomogane H."/>
            <person name="Tsuzuki M."/>
            <person name="Ueda T."/>
            <person name="Umeda M."/>
            <person name="Ward J.M."/>
            <person name="Watanabe Y."/>
            <person name="Yazaki K."/>
            <person name="Yokoyama R."/>
            <person name="Yoshitake Y."/>
            <person name="Yotsui I."/>
            <person name="Zachgo S."/>
            <person name="Schmutz J."/>
        </authorList>
    </citation>
    <scope>NUCLEOTIDE SEQUENCE [LARGE SCALE GENOMIC DNA]</scope>
    <source>
        <strain evidence="4">Tak-1</strain>
    </source>
</reference>
<dbReference type="GO" id="GO:0009734">
    <property type="term" value="P:auxin-activated signaling pathway"/>
    <property type="evidence" value="ECO:0007669"/>
    <property type="project" value="UniProtKB-KW"/>
</dbReference>
<evidence type="ECO:0000313" key="4">
    <source>
        <dbReference type="EMBL" id="PTQ41272.1"/>
    </source>
</evidence>
<dbReference type="InterPro" id="IPR036047">
    <property type="entry name" value="F-box-like_dom_sf"/>
</dbReference>
<dbReference type="CDD" id="cd22159">
    <property type="entry name" value="F-box_AtTIR1-like"/>
    <property type="match status" value="1"/>
</dbReference>
<dbReference type="InterPro" id="IPR041567">
    <property type="entry name" value="COI1_F-box"/>
</dbReference>
<dbReference type="AlphaFoldDB" id="A0A0K2QW32"/>
<dbReference type="Pfam" id="PF24758">
    <property type="entry name" value="LRR_At5g56370"/>
    <property type="match status" value="1"/>
</dbReference>
<reference evidence="5" key="2">
    <citation type="journal article" date="2017" name="Cell">
        <title>Insights into land plant evolution garnered from the Marchantia polymorpha genome.</title>
        <authorList>
            <person name="Bowman J.L."/>
            <person name="Kohchi T."/>
            <person name="Yamato K.T."/>
            <person name="Jenkins J."/>
            <person name="Shu S."/>
            <person name="Ishizaki K."/>
            <person name="Yamaoka S."/>
            <person name="Nishihama R."/>
            <person name="Nakamura Y."/>
            <person name="Berger F."/>
            <person name="Adam C."/>
            <person name="Aki S.S."/>
            <person name="Althoff F."/>
            <person name="Araki T."/>
            <person name="Arteaga-Vazquez M.A."/>
            <person name="Balasubrmanian S."/>
            <person name="Barry K."/>
            <person name="Bauer D."/>
            <person name="Boehm C.R."/>
            <person name="Briginshaw L."/>
            <person name="Caballero-Perez J."/>
            <person name="Catarino B."/>
            <person name="Chen F."/>
            <person name="Chiyoda S."/>
            <person name="Chovatia M."/>
            <person name="Davies K.M."/>
            <person name="Delmans M."/>
            <person name="Demura T."/>
            <person name="Dierschke T."/>
            <person name="Dolan L."/>
            <person name="Dorantes-Acosta A.E."/>
            <person name="Eklund D.M."/>
            <person name="Florent S.N."/>
            <person name="Flores-Sandoval E."/>
            <person name="Fujiyama A."/>
            <person name="Fukuzawa H."/>
            <person name="Galik B."/>
            <person name="Grimanelli D."/>
            <person name="Grimwood J."/>
            <person name="Grossniklaus U."/>
            <person name="Hamada T."/>
            <person name="Haseloff J."/>
            <person name="Hetherington A.J."/>
            <person name="Higo A."/>
            <person name="Hirakawa Y."/>
            <person name="Hundley H.N."/>
            <person name="Ikeda Y."/>
            <person name="Inoue K."/>
            <person name="Inoue S.I."/>
            <person name="Ishida S."/>
            <person name="Jia Q."/>
            <person name="Kakita M."/>
            <person name="Kanazawa T."/>
            <person name="Kawai Y."/>
            <person name="Kawashima T."/>
            <person name="Kennedy M."/>
            <person name="Kinose K."/>
            <person name="Kinoshita T."/>
            <person name="Kohara Y."/>
            <person name="Koide E."/>
            <person name="Komatsu K."/>
            <person name="Kopischke S."/>
            <person name="Kubo M."/>
            <person name="Kyozuka J."/>
            <person name="Lagercrantz U."/>
            <person name="Lin S.S."/>
            <person name="Lindquist E."/>
            <person name="Lipzen A.M."/>
            <person name="Lu C.W."/>
            <person name="De Luna E."/>
            <person name="Martienssen R.A."/>
            <person name="Minamino N."/>
            <person name="Mizutani M."/>
            <person name="Mizutani M."/>
            <person name="Mochizuki N."/>
            <person name="Monte I."/>
            <person name="Mosher R."/>
            <person name="Nagasaki H."/>
            <person name="Nakagami H."/>
            <person name="Naramoto S."/>
            <person name="Nishitani K."/>
            <person name="Ohtani M."/>
            <person name="Okamoto T."/>
            <person name="Okumura M."/>
            <person name="Phillips J."/>
            <person name="Pollak B."/>
            <person name="Reinders A."/>
            <person name="Rovekamp M."/>
            <person name="Sano R."/>
            <person name="Sawa S."/>
            <person name="Schmid M.W."/>
            <person name="Shirakawa M."/>
            <person name="Solano R."/>
            <person name="Spunde A."/>
            <person name="Suetsugu N."/>
            <person name="Sugano S."/>
            <person name="Sugiyama A."/>
            <person name="Sun R."/>
            <person name="Suzuki Y."/>
            <person name="Takenaka M."/>
            <person name="Takezawa D."/>
            <person name="Tomogane H."/>
            <person name="Tsuzuki M."/>
            <person name="Ueda T."/>
            <person name="Umeda M."/>
            <person name="Ward J.M."/>
            <person name="Watanabe Y."/>
            <person name="Yazaki K."/>
            <person name="Yokoyama R."/>
            <person name="Yoshitake Y."/>
            <person name="Yotsui I."/>
            <person name="Zachgo S."/>
            <person name="Schmutz J."/>
        </authorList>
    </citation>
    <scope>NUCLEOTIDE SEQUENCE [LARGE SCALE GENOMIC DNA]</scope>
    <source>
        <strain evidence="5">Tak-1</strain>
    </source>
</reference>
<gene>
    <name evidence="3" type="primary">MpTIR1</name>
    <name evidence="4" type="ORF">MARPO_0035s0062</name>
</gene>
<keyword evidence="1" id="KW-0927">Auxin signaling pathway</keyword>
<dbReference type="InterPro" id="IPR041101">
    <property type="entry name" value="Transp_inhibit"/>
</dbReference>
<dbReference type="Proteomes" id="UP000244005">
    <property type="component" value="Unassembled WGS sequence"/>
</dbReference>
<reference evidence="3" key="1">
    <citation type="submission" date="2014-08" db="EMBL/GenBank/DDBJ databases">
        <title>DNA barcoding of Bradysia (Diptera: Sciaridae) for detection of the immature stages on agricultural crops.</title>
        <authorList>
            <person name="Shin S."/>
            <person name="Jung S."/>
            <person name="Heller K."/>
            <person name="Menzel F."/>
            <person name="Hong T.-K."/>
            <person name="Lee H."/>
            <person name="Lee S."/>
        </authorList>
    </citation>
    <scope>NUCLEOTIDE SEQUENCE</scope>
</reference>
<dbReference type="EMBL" id="AB981320">
    <property type="protein sequence ID" value="BAS06562.1"/>
    <property type="molecule type" value="Genomic_DNA"/>
</dbReference>
<dbReference type="PANTHER" id="PTHR16134">
    <property type="entry name" value="F-BOX/TPR REPEAT PROTEIN POF3"/>
    <property type="match status" value="1"/>
</dbReference>
<dbReference type="Gramene" id="Mp6g02750.1">
    <property type="protein sequence ID" value="Mp6g02750.1.cds"/>
    <property type="gene ID" value="Mp6g02750"/>
</dbReference>
<dbReference type="EMBL" id="KZ772707">
    <property type="protein sequence ID" value="PTQ41272.1"/>
    <property type="molecule type" value="Genomic_DNA"/>
</dbReference>
<accession>A0A0K2QW32</accession>
<dbReference type="InterPro" id="IPR032675">
    <property type="entry name" value="LRR_dom_sf"/>
</dbReference>
<sequence>MPSPFPDEVLEHVLVFLQSHKDRNSVSLVCKAWFKAEKWSRHRVFVGNCYAVSPQMVINRFSKLNSLHIKGRPRFADFGLVPHHWGAYISPWVTALAQSCPWFEELRLKRMTVSDDSLLMIAQSFPNFKSLILTSCDGLSTDGLAYITSSCRHLERLDLEENEIEPRGGEWLSCFPDNHTSLVSLNFATVDSAIDFDALEALVERSKNLRSLKVHREVNLEQLNRLLARAPNLVELGSGSYTQLLKWGQYSELSSALGRCKQLRSLSGFWEVEPVYLPSLFAVCANLTSLNLSYVLLHTTELVKLIPYCQNLERLLVQDYVGDKGLQAVAVSCRNLQELRVYPSTAEGFVTEEGLIAISEGCPNLMKILYFCKSMTNAAVITFANKLPNCTHFRLCILTPGQPDCVTNEPMDKGFGAVVQNCKKLTRLAVSGQLTDRAFEYFGMYGKKLETISIAFAGDSDRGLEYVLKGCPNLRKLEIRDCPFGDDALLSGVHRYEQMKSMWMSACKVSRNGAVWLAKSKPSLNVEIIKENTDDDPANVLNVEKLYLYRTLVGRRSDAPDFVEIAQ</sequence>
<dbReference type="OMA" id="PHWGADI"/>
<dbReference type="InterPro" id="IPR006553">
    <property type="entry name" value="Leu-rich_rpt_Cys-con_subtyp"/>
</dbReference>
<dbReference type="SMR" id="A0A0K2QW32"/>
<dbReference type="Gene3D" id="1.20.1280.50">
    <property type="match status" value="1"/>
</dbReference>